<sequence>MSQIMQIAKEKTPSNVLILENGDVKNTPASSSVYIGSDMMGLSWMILDYPESYLDNNKRRC</sequence>
<reference evidence="1 2" key="1">
    <citation type="submission" date="2018-02" db="EMBL/GenBank/DDBJ databases">
        <title>Complete genome of Nitrosopumilus ureaphilus PS0.</title>
        <authorList>
            <person name="Qin W."/>
            <person name="Zheng Y."/>
            <person name="Stahl D.A."/>
        </authorList>
    </citation>
    <scope>NUCLEOTIDE SEQUENCE [LARGE SCALE GENOMIC DNA]</scope>
    <source>
        <strain evidence="1 2">PS0</strain>
    </source>
</reference>
<dbReference type="AlphaFoldDB" id="A0A7D5R3V5"/>
<dbReference type="KEGG" id="nue:C5F50_10095"/>
<accession>A0A7D5R3V5</accession>
<organism evidence="1 2">
    <name type="scientific">Nitrosopumilus ureiphilus</name>
    <dbReference type="NCBI Taxonomy" id="1470067"/>
    <lineage>
        <taxon>Archaea</taxon>
        <taxon>Nitrososphaerota</taxon>
        <taxon>Nitrososphaeria</taxon>
        <taxon>Nitrosopumilales</taxon>
        <taxon>Nitrosopumilaceae</taxon>
        <taxon>Nitrosopumilus</taxon>
    </lineage>
</organism>
<protein>
    <submittedName>
        <fullName evidence="1">Uncharacterized protein</fullName>
    </submittedName>
</protein>
<dbReference type="Proteomes" id="UP000509478">
    <property type="component" value="Chromosome"/>
</dbReference>
<evidence type="ECO:0000313" key="2">
    <source>
        <dbReference type="Proteomes" id="UP000509478"/>
    </source>
</evidence>
<name>A0A7D5R3V5_9ARCH</name>
<keyword evidence="2" id="KW-1185">Reference proteome</keyword>
<dbReference type="EMBL" id="CP026995">
    <property type="protein sequence ID" value="QLH07380.1"/>
    <property type="molecule type" value="Genomic_DNA"/>
</dbReference>
<proteinExistence type="predicted"/>
<evidence type="ECO:0000313" key="1">
    <source>
        <dbReference type="EMBL" id="QLH07380.1"/>
    </source>
</evidence>
<gene>
    <name evidence="1" type="ORF">C5F50_10095</name>
</gene>